<comment type="caution">
    <text evidence="2">The sequence shown here is derived from an EMBL/GenBank/DDBJ whole genome shotgun (WGS) entry which is preliminary data.</text>
</comment>
<evidence type="ECO:0000313" key="2">
    <source>
        <dbReference type="EMBL" id="ORY27981.1"/>
    </source>
</evidence>
<dbReference type="Proteomes" id="UP000193920">
    <property type="component" value="Unassembled WGS sequence"/>
</dbReference>
<proteinExistence type="predicted"/>
<dbReference type="AlphaFoldDB" id="A0A1Y2AZI0"/>
<feature type="coiled-coil region" evidence="1">
    <location>
        <begin position="86"/>
        <end position="153"/>
    </location>
</feature>
<reference evidence="2 3" key="1">
    <citation type="submission" date="2016-08" db="EMBL/GenBank/DDBJ databases">
        <title>A Parts List for Fungal Cellulosomes Revealed by Comparative Genomics.</title>
        <authorList>
            <consortium name="DOE Joint Genome Institute"/>
            <person name="Haitjema C.H."/>
            <person name="Gilmore S.P."/>
            <person name="Henske J.K."/>
            <person name="Solomon K.V."/>
            <person name="De Groot R."/>
            <person name="Kuo A."/>
            <person name="Mondo S.J."/>
            <person name="Salamov A.A."/>
            <person name="Labutti K."/>
            <person name="Zhao Z."/>
            <person name="Chiniquy J."/>
            <person name="Barry K."/>
            <person name="Brewer H.M."/>
            <person name="Purvine S.O."/>
            <person name="Wright A.T."/>
            <person name="Boxma B."/>
            <person name="Van Alen T."/>
            <person name="Hackstein J.H."/>
            <person name="Baker S.E."/>
            <person name="Grigoriev I.V."/>
            <person name="O'Malley M.A."/>
        </authorList>
    </citation>
    <scope>NUCLEOTIDE SEQUENCE [LARGE SCALE GENOMIC DNA]</scope>
    <source>
        <strain evidence="2 3">G1</strain>
    </source>
</reference>
<feature type="non-terminal residue" evidence="2">
    <location>
        <position position="303"/>
    </location>
</feature>
<evidence type="ECO:0000313" key="3">
    <source>
        <dbReference type="Proteomes" id="UP000193920"/>
    </source>
</evidence>
<accession>A0A1Y2AZI0</accession>
<protein>
    <recommendedName>
        <fullName evidence="4">DUF4219 domain-containing protein</fullName>
    </recommendedName>
</protein>
<evidence type="ECO:0000256" key="1">
    <source>
        <dbReference type="SAM" id="Coils"/>
    </source>
</evidence>
<name>A0A1Y2AZI0_9FUNG</name>
<sequence length="303" mass="36698">MFANNQNEVMNYNVILNKKNYNVWLSRLEVSLTSMNLKEFIENDVIEQLKKKNPNDKARIKEAIMQDSKAQMVIFNTINIETHNSIRNLKTAYDILRKLKEKYEEDLNESMEQWMSKLRLLKARNKKEVFNILNEIEEIYSNMEENNLNLSKEEKMKFIYNAMPSCTQMKIVIDNGTTVDSLIKKIREFTKYEIYMEDTSHIRRIESKQDTRPDDPMDIDSITRKYKGINNQKQRSDYKGKHLYNKEEVRRCFICNSTKHIKKDYEEDRKLNRKYQHNRYIENMEFEDDIDYEDIRPFTERNI</sequence>
<keyword evidence="1" id="KW-0175">Coiled coil</keyword>
<dbReference type="EMBL" id="MCOG01000189">
    <property type="protein sequence ID" value="ORY27981.1"/>
    <property type="molecule type" value="Genomic_DNA"/>
</dbReference>
<dbReference type="Pfam" id="PF14223">
    <property type="entry name" value="Retrotran_gag_2"/>
    <property type="match status" value="1"/>
</dbReference>
<evidence type="ECO:0008006" key="4">
    <source>
        <dbReference type="Google" id="ProtNLM"/>
    </source>
</evidence>
<gene>
    <name evidence="2" type="ORF">LY90DRAFT_513292</name>
</gene>
<organism evidence="2 3">
    <name type="scientific">Neocallimastix californiae</name>
    <dbReference type="NCBI Taxonomy" id="1754190"/>
    <lineage>
        <taxon>Eukaryota</taxon>
        <taxon>Fungi</taxon>
        <taxon>Fungi incertae sedis</taxon>
        <taxon>Chytridiomycota</taxon>
        <taxon>Chytridiomycota incertae sedis</taxon>
        <taxon>Neocallimastigomycetes</taxon>
        <taxon>Neocallimastigales</taxon>
        <taxon>Neocallimastigaceae</taxon>
        <taxon>Neocallimastix</taxon>
    </lineage>
</organism>
<keyword evidence="3" id="KW-1185">Reference proteome</keyword>